<keyword evidence="3" id="KW-1185">Reference proteome</keyword>
<feature type="chain" id="PRO_5035326175" description="DUF4390 domain-containing protein" evidence="1">
    <location>
        <begin position="30"/>
        <end position="191"/>
    </location>
</feature>
<evidence type="ECO:0000313" key="2">
    <source>
        <dbReference type="EMBL" id="GGB98760.1"/>
    </source>
</evidence>
<name>A0A8J2UKZ2_9BURK</name>
<dbReference type="Proteomes" id="UP000620266">
    <property type="component" value="Unassembled WGS sequence"/>
</dbReference>
<protein>
    <recommendedName>
        <fullName evidence="4">DUF4390 domain-containing protein</fullName>
    </recommendedName>
</protein>
<dbReference type="AlphaFoldDB" id="A0A8J2UKZ2"/>
<reference evidence="2" key="2">
    <citation type="submission" date="2020-09" db="EMBL/GenBank/DDBJ databases">
        <authorList>
            <person name="Sun Q."/>
            <person name="Sedlacek I."/>
        </authorList>
    </citation>
    <scope>NUCLEOTIDE SEQUENCE</scope>
    <source>
        <strain evidence="2">CCM 7086</strain>
    </source>
</reference>
<dbReference type="EMBL" id="BMCG01000001">
    <property type="protein sequence ID" value="GGB98760.1"/>
    <property type="molecule type" value="Genomic_DNA"/>
</dbReference>
<reference evidence="2" key="1">
    <citation type="journal article" date="2014" name="Int. J. Syst. Evol. Microbiol.">
        <title>Complete genome sequence of Corynebacterium casei LMG S-19264T (=DSM 44701T), isolated from a smear-ripened cheese.</title>
        <authorList>
            <consortium name="US DOE Joint Genome Institute (JGI-PGF)"/>
            <person name="Walter F."/>
            <person name="Albersmeier A."/>
            <person name="Kalinowski J."/>
            <person name="Ruckert C."/>
        </authorList>
    </citation>
    <scope>NUCLEOTIDE SEQUENCE</scope>
    <source>
        <strain evidence="2">CCM 7086</strain>
    </source>
</reference>
<evidence type="ECO:0000313" key="3">
    <source>
        <dbReference type="Proteomes" id="UP000620266"/>
    </source>
</evidence>
<dbReference type="InterPro" id="IPR025500">
    <property type="entry name" value="DUF4390"/>
</dbReference>
<feature type="signal peptide" evidence="1">
    <location>
        <begin position="1"/>
        <end position="29"/>
    </location>
</feature>
<comment type="caution">
    <text evidence="2">The sequence shown here is derived from an EMBL/GenBank/DDBJ whole genome shotgun (WGS) entry which is preliminary data.</text>
</comment>
<evidence type="ECO:0000256" key="1">
    <source>
        <dbReference type="SAM" id="SignalP"/>
    </source>
</evidence>
<gene>
    <name evidence="2" type="ORF">GCM10007205_05080</name>
</gene>
<dbReference type="Pfam" id="PF14334">
    <property type="entry name" value="DUF4390"/>
    <property type="match status" value="1"/>
</dbReference>
<proteinExistence type="predicted"/>
<sequence length="191" mass="22147">MNRKRISGFFWLISIVLLAFSLHLPAAHAEGIEVSEAHLEHSEEGYRLSASYALDLNRGLEDALNRGIPLYFTTEIEIVRPRWYWFDAKDVVRSQTIRISYNLLTRQYYAAMTGRIHQSFATLDDALSMVRRPNRWVIASNDELKPGQSYDVSVRMQLDVAQLPKPFQVHAMNSSDWKLASDWYRFSFTAD</sequence>
<organism evidence="2 3">
    <name type="scientific">Oxalicibacterium flavum</name>
    <dbReference type="NCBI Taxonomy" id="179467"/>
    <lineage>
        <taxon>Bacteria</taxon>
        <taxon>Pseudomonadati</taxon>
        <taxon>Pseudomonadota</taxon>
        <taxon>Betaproteobacteria</taxon>
        <taxon>Burkholderiales</taxon>
        <taxon>Oxalobacteraceae</taxon>
        <taxon>Oxalicibacterium</taxon>
    </lineage>
</organism>
<evidence type="ECO:0008006" key="4">
    <source>
        <dbReference type="Google" id="ProtNLM"/>
    </source>
</evidence>
<accession>A0A8J2UKZ2</accession>
<dbReference type="RefSeq" id="WP_229728514.1">
    <property type="nucleotide sequence ID" value="NZ_BMCG01000001.1"/>
</dbReference>
<keyword evidence="1" id="KW-0732">Signal</keyword>